<name>A0AA36E7L2_LACSI</name>
<reference evidence="1" key="1">
    <citation type="submission" date="2023-04" db="EMBL/GenBank/DDBJ databases">
        <authorList>
            <person name="Vijverberg K."/>
            <person name="Xiong W."/>
            <person name="Schranz E."/>
        </authorList>
    </citation>
    <scope>NUCLEOTIDE SEQUENCE</scope>
</reference>
<accession>A0AA36E7L2</accession>
<gene>
    <name evidence="1" type="ORF">LSALG_LOCUS25643</name>
</gene>
<protein>
    <submittedName>
        <fullName evidence="1">Uncharacterized protein</fullName>
    </submittedName>
</protein>
<dbReference type="EMBL" id="OX465081">
    <property type="protein sequence ID" value="CAI9286209.1"/>
    <property type="molecule type" value="Genomic_DNA"/>
</dbReference>
<evidence type="ECO:0000313" key="2">
    <source>
        <dbReference type="Proteomes" id="UP001177003"/>
    </source>
</evidence>
<dbReference type="AlphaFoldDB" id="A0AA36E7L2"/>
<sequence>MVNGVVDSALDTDYMEDEIEEEADKVLTSIAGEIAAQLLEAARKGWLKEPATPAQKKLGLALPKYGLQYRMVFMKVKIKELQPYRFNLVHPSAMRYTSDDEMEFLNPTTILKEV</sequence>
<evidence type="ECO:0000313" key="1">
    <source>
        <dbReference type="EMBL" id="CAI9286209.1"/>
    </source>
</evidence>
<dbReference type="Proteomes" id="UP001177003">
    <property type="component" value="Chromosome 5"/>
</dbReference>
<proteinExistence type="predicted"/>
<organism evidence="1 2">
    <name type="scientific">Lactuca saligna</name>
    <name type="common">Willowleaf lettuce</name>
    <dbReference type="NCBI Taxonomy" id="75948"/>
    <lineage>
        <taxon>Eukaryota</taxon>
        <taxon>Viridiplantae</taxon>
        <taxon>Streptophyta</taxon>
        <taxon>Embryophyta</taxon>
        <taxon>Tracheophyta</taxon>
        <taxon>Spermatophyta</taxon>
        <taxon>Magnoliopsida</taxon>
        <taxon>eudicotyledons</taxon>
        <taxon>Gunneridae</taxon>
        <taxon>Pentapetalae</taxon>
        <taxon>asterids</taxon>
        <taxon>campanulids</taxon>
        <taxon>Asterales</taxon>
        <taxon>Asteraceae</taxon>
        <taxon>Cichorioideae</taxon>
        <taxon>Cichorieae</taxon>
        <taxon>Lactucinae</taxon>
        <taxon>Lactuca</taxon>
    </lineage>
</organism>
<keyword evidence="2" id="KW-1185">Reference proteome</keyword>